<dbReference type="InterPro" id="IPR022776">
    <property type="entry name" value="TRM13/UPF0224_CHHC_Znf_dom"/>
</dbReference>
<evidence type="ECO:0000256" key="3">
    <source>
        <dbReference type="ARBA" id="ARBA00022833"/>
    </source>
</evidence>
<dbReference type="PANTHER" id="PTHR21402">
    <property type="entry name" value="GAMETOCYTE SPECIFIC FACTOR 1-RELATED"/>
    <property type="match status" value="1"/>
</dbReference>
<keyword evidence="4" id="KW-0812">Transmembrane</keyword>
<protein>
    <submittedName>
        <fullName evidence="6">CSON009894 protein</fullName>
    </submittedName>
</protein>
<dbReference type="VEuPathDB" id="VectorBase:CSON009894"/>
<reference evidence="6" key="1">
    <citation type="submission" date="2018-07" db="EMBL/GenBank/DDBJ databases">
        <authorList>
            <person name="Quirk P.G."/>
            <person name="Krulwich T.A."/>
        </authorList>
    </citation>
    <scope>NUCLEOTIDE SEQUENCE</scope>
</reference>
<proteinExistence type="predicted"/>
<evidence type="ECO:0000256" key="1">
    <source>
        <dbReference type="ARBA" id="ARBA00022723"/>
    </source>
</evidence>
<dbReference type="GO" id="GO:0008270">
    <property type="term" value="F:zinc ion binding"/>
    <property type="evidence" value="ECO:0007669"/>
    <property type="project" value="UniProtKB-KW"/>
</dbReference>
<keyword evidence="2" id="KW-0863">Zinc-finger</keyword>
<dbReference type="EMBL" id="UFQT01000397">
    <property type="protein sequence ID" value="SSX24001.1"/>
    <property type="molecule type" value="Genomic_DNA"/>
</dbReference>
<accession>A0A336M3T2</accession>
<keyword evidence="3" id="KW-0862">Zinc</keyword>
<dbReference type="PANTHER" id="PTHR21402:SF5">
    <property type="entry name" value="GAMETOCYTE SPECIFIC FACTOR 1"/>
    <property type="match status" value="1"/>
</dbReference>
<organism evidence="6">
    <name type="scientific">Culicoides sonorensis</name>
    <name type="common">Biting midge</name>
    <dbReference type="NCBI Taxonomy" id="179676"/>
    <lineage>
        <taxon>Eukaryota</taxon>
        <taxon>Metazoa</taxon>
        <taxon>Ecdysozoa</taxon>
        <taxon>Arthropoda</taxon>
        <taxon>Hexapoda</taxon>
        <taxon>Insecta</taxon>
        <taxon>Pterygota</taxon>
        <taxon>Neoptera</taxon>
        <taxon>Endopterygota</taxon>
        <taxon>Diptera</taxon>
        <taxon>Nematocera</taxon>
        <taxon>Chironomoidea</taxon>
        <taxon>Ceratopogonidae</taxon>
        <taxon>Ceratopogoninae</taxon>
        <taxon>Culicoides</taxon>
        <taxon>Monoculicoides</taxon>
    </lineage>
</organism>
<evidence type="ECO:0000313" key="6">
    <source>
        <dbReference type="EMBL" id="SSX24001.1"/>
    </source>
</evidence>
<gene>
    <name evidence="6" type="primary">CSON009894</name>
</gene>
<evidence type="ECO:0000256" key="2">
    <source>
        <dbReference type="ARBA" id="ARBA00022771"/>
    </source>
</evidence>
<keyword evidence="4" id="KW-1133">Transmembrane helix</keyword>
<keyword evidence="4" id="KW-0472">Membrane</keyword>
<feature type="domain" description="CHHC U11-48K-type" evidence="5">
    <location>
        <begin position="36"/>
        <end position="63"/>
    </location>
</feature>
<dbReference type="Pfam" id="PF05253">
    <property type="entry name" value="zf-U11-48K"/>
    <property type="match status" value="2"/>
</dbReference>
<feature type="domain" description="CHHC U11-48K-type" evidence="5">
    <location>
        <begin position="4"/>
        <end position="31"/>
    </location>
</feature>
<evidence type="ECO:0000256" key="4">
    <source>
        <dbReference type="SAM" id="Phobius"/>
    </source>
</evidence>
<dbReference type="SUPFAM" id="SSF57667">
    <property type="entry name" value="beta-beta-alpha zinc fingers"/>
    <property type="match status" value="1"/>
</dbReference>
<dbReference type="PROSITE" id="PS51800">
    <property type="entry name" value="ZF_CHHC_U11_48K"/>
    <property type="match status" value="2"/>
</dbReference>
<evidence type="ECO:0000259" key="5">
    <source>
        <dbReference type="PROSITE" id="PS51800"/>
    </source>
</evidence>
<name>A0A336M3T2_CULSO</name>
<feature type="transmembrane region" description="Helical" evidence="4">
    <location>
        <begin position="145"/>
        <end position="165"/>
    </location>
</feature>
<dbReference type="AlphaFoldDB" id="A0A336M3T2"/>
<dbReference type="InterPro" id="IPR051591">
    <property type="entry name" value="UPF0224_FAM112_RNA_Proc"/>
</dbReference>
<dbReference type="InterPro" id="IPR036236">
    <property type="entry name" value="Znf_C2H2_sf"/>
</dbReference>
<keyword evidence="1" id="KW-0479">Metal-binding</keyword>
<sequence length="447" mass="50532">MENLKQCPYNPYHQIRASRFLKHVFKCAKNHPHINLQQCPFNASHFVKVEDFEQHKSNCSDKWKFEKYLLEPDNLMFKENIVVRVPKIEMSECWDDLQAKSYDPQKHCETYPVIRSCIGKSKKERQEFYAKENEHEYLKKKVMKIFIAFLVSAIGLVVAQEFPLLTSNFFGNGNPGIFPTLLNDGSSYYHDSSDESSYDDHKYISGTPFTSYFNLSNCGTSGSWGQQPNFNSFGLENLFSSLFPGFNSFGQVSNNAVSQPSQNWNFGNGFYPPFLMGIPNNSMSNLGFNPYSTYGMGNFAMNPLAIQNQGTYNPYATYGFGNFAINPTRFQYQTIVNPYSTYGLGNFAMNPLAFQNQAMSNPYANYGLGNFALNPMRFQNQGRGHGRGNGRGRGNGNGNMAPNYDYYGFGTYNFGQPSYSSYNGGSMQSQGSNSMPLSSMSLPYMFG</sequence>